<accession>A0A6C0BZD9</accession>
<evidence type="ECO:0000256" key="3">
    <source>
        <dbReference type="SAM" id="MobiDB-lite"/>
    </source>
</evidence>
<evidence type="ECO:0000256" key="1">
    <source>
        <dbReference type="ARBA" id="ARBA00022670"/>
    </source>
</evidence>
<reference evidence="5" key="1">
    <citation type="journal article" date="2020" name="Nature">
        <title>Giant virus diversity and host interactions through global metagenomics.</title>
        <authorList>
            <person name="Schulz F."/>
            <person name="Roux S."/>
            <person name="Paez-Espino D."/>
            <person name="Jungbluth S."/>
            <person name="Walsh D.A."/>
            <person name="Denef V.J."/>
            <person name="McMahon K.D."/>
            <person name="Konstantinidis K.T."/>
            <person name="Eloe-Fadrosh E.A."/>
            <person name="Kyrpides N.C."/>
            <person name="Woyke T."/>
        </authorList>
    </citation>
    <scope>NUCLEOTIDE SEQUENCE</scope>
    <source>
        <strain evidence="5">GVMAG-M-3300020166-5</strain>
    </source>
</reference>
<sequence length="294" mass="34880">MSTTRRYRLRGGKRRKTKKMICSPGKKDNKFTCYSNDSLHKLKKMWNARHPDAPILEKKPKKIWHTLKKNMDKVCSSEHCWLKQKFSKNKITAELAKYTFAPFAPAAWDKNPNEWLSSVEIEEVMKQHENKMKNFAFIGPSPIDFDKRFVYGECVWNDLCNFDLKSLISKGKNKIGMIFNLDPHYKEGSHWFSTFVDLQKKYVFYIDSTGDSMPKEIRELVNRIIKQAADVGITLTLYENKKEHQYKDSECGMYSLFINIQLLYGKKTPKWLMNNRIADKDMMRLRKKYFNHEE</sequence>
<dbReference type="InterPro" id="IPR038765">
    <property type="entry name" value="Papain-like_cys_pep_sf"/>
</dbReference>
<dbReference type="GO" id="GO:0006508">
    <property type="term" value="P:proteolysis"/>
    <property type="evidence" value="ECO:0007669"/>
    <property type="project" value="UniProtKB-KW"/>
</dbReference>
<name>A0A6C0BZD9_9ZZZZ</name>
<protein>
    <recommendedName>
        <fullName evidence="4">Ubiquitin-like protease family profile domain-containing protein</fullName>
    </recommendedName>
</protein>
<dbReference type="Pfam" id="PF02902">
    <property type="entry name" value="Peptidase_C48"/>
    <property type="match status" value="1"/>
</dbReference>
<feature type="domain" description="Ubiquitin-like protease family profile" evidence="4">
    <location>
        <begin position="174"/>
        <end position="290"/>
    </location>
</feature>
<feature type="region of interest" description="Disordered" evidence="3">
    <location>
        <begin position="1"/>
        <end position="21"/>
    </location>
</feature>
<dbReference type="SUPFAM" id="SSF54001">
    <property type="entry name" value="Cysteine proteinases"/>
    <property type="match status" value="1"/>
</dbReference>
<feature type="compositionally biased region" description="Basic residues" evidence="3">
    <location>
        <begin position="1"/>
        <end position="19"/>
    </location>
</feature>
<keyword evidence="2" id="KW-0378">Hydrolase</keyword>
<evidence type="ECO:0000259" key="4">
    <source>
        <dbReference type="Pfam" id="PF02902"/>
    </source>
</evidence>
<organism evidence="5">
    <name type="scientific">viral metagenome</name>
    <dbReference type="NCBI Taxonomy" id="1070528"/>
    <lineage>
        <taxon>unclassified sequences</taxon>
        <taxon>metagenomes</taxon>
        <taxon>organismal metagenomes</taxon>
    </lineage>
</organism>
<proteinExistence type="predicted"/>
<evidence type="ECO:0000256" key="2">
    <source>
        <dbReference type="ARBA" id="ARBA00022801"/>
    </source>
</evidence>
<dbReference type="GO" id="GO:0008234">
    <property type="term" value="F:cysteine-type peptidase activity"/>
    <property type="evidence" value="ECO:0007669"/>
    <property type="project" value="InterPro"/>
</dbReference>
<dbReference type="Gene3D" id="3.40.395.10">
    <property type="entry name" value="Adenoviral Proteinase, Chain A"/>
    <property type="match status" value="1"/>
</dbReference>
<keyword evidence="1" id="KW-0645">Protease</keyword>
<dbReference type="InterPro" id="IPR003653">
    <property type="entry name" value="Peptidase_C48_C"/>
</dbReference>
<dbReference type="EMBL" id="MN739280">
    <property type="protein sequence ID" value="QHS96884.1"/>
    <property type="molecule type" value="Genomic_DNA"/>
</dbReference>
<dbReference type="AlphaFoldDB" id="A0A6C0BZD9"/>
<evidence type="ECO:0000313" key="5">
    <source>
        <dbReference type="EMBL" id="QHS96884.1"/>
    </source>
</evidence>